<name>A0A918J106_9RHOB</name>
<evidence type="ECO:0000259" key="8">
    <source>
        <dbReference type="Pfam" id="PF07687"/>
    </source>
</evidence>
<dbReference type="EMBL" id="BMYQ01000014">
    <property type="protein sequence ID" value="GGW42412.1"/>
    <property type="molecule type" value="Genomic_DNA"/>
</dbReference>
<dbReference type="Gene3D" id="3.30.70.360">
    <property type="match status" value="1"/>
</dbReference>
<dbReference type="NCBIfam" id="NF005306">
    <property type="entry name" value="PRK06837.1"/>
    <property type="match status" value="1"/>
</dbReference>
<evidence type="ECO:0000256" key="5">
    <source>
        <dbReference type="ARBA" id="ARBA00022801"/>
    </source>
</evidence>
<evidence type="ECO:0000313" key="10">
    <source>
        <dbReference type="Proteomes" id="UP000628984"/>
    </source>
</evidence>
<dbReference type="Pfam" id="PF07687">
    <property type="entry name" value="M20_dimer"/>
    <property type="match status" value="1"/>
</dbReference>
<reference evidence="9" key="2">
    <citation type="submission" date="2020-09" db="EMBL/GenBank/DDBJ databases">
        <authorList>
            <person name="Sun Q."/>
            <person name="Kim S."/>
        </authorList>
    </citation>
    <scope>NUCLEOTIDE SEQUENCE</scope>
    <source>
        <strain evidence="9">KCTC 23714</strain>
    </source>
</reference>
<feature type="domain" description="Peptidase M20 dimerisation" evidence="8">
    <location>
        <begin position="204"/>
        <end position="312"/>
    </location>
</feature>
<dbReference type="PANTHER" id="PTHR43808">
    <property type="entry name" value="ACETYLORNITHINE DEACETYLASE"/>
    <property type="match status" value="1"/>
</dbReference>
<dbReference type="Proteomes" id="UP000628984">
    <property type="component" value="Unassembled WGS sequence"/>
</dbReference>
<keyword evidence="6" id="KW-0862">Zinc</keyword>
<dbReference type="Pfam" id="PF01546">
    <property type="entry name" value="Peptidase_M20"/>
    <property type="match status" value="1"/>
</dbReference>
<reference evidence="9" key="1">
    <citation type="journal article" date="2014" name="Int. J. Syst. Evol. Microbiol.">
        <title>Complete genome sequence of Corynebacterium casei LMG S-19264T (=DSM 44701T), isolated from a smear-ripened cheese.</title>
        <authorList>
            <consortium name="US DOE Joint Genome Institute (JGI-PGF)"/>
            <person name="Walter F."/>
            <person name="Albersmeier A."/>
            <person name="Kalinowski J."/>
            <person name="Ruckert C."/>
        </authorList>
    </citation>
    <scope>NUCLEOTIDE SEQUENCE</scope>
    <source>
        <strain evidence="9">KCTC 23714</strain>
    </source>
</reference>
<keyword evidence="10" id="KW-1185">Reference proteome</keyword>
<dbReference type="SUPFAM" id="SSF53187">
    <property type="entry name" value="Zn-dependent exopeptidases"/>
    <property type="match status" value="1"/>
</dbReference>
<proteinExistence type="inferred from homology"/>
<organism evidence="9 10">
    <name type="scientific">Gemmobacter lanyuensis</name>
    <dbReference type="NCBI Taxonomy" id="1054497"/>
    <lineage>
        <taxon>Bacteria</taxon>
        <taxon>Pseudomonadati</taxon>
        <taxon>Pseudomonadota</taxon>
        <taxon>Alphaproteobacteria</taxon>
        <taxon>Rhodobacterales</taxon>
        <taxon>Paracoccaceae</taxon>
        <taxon>Gemmobacter</taxon>
    </lineage>
</organism>
<evidence type="ECO:0000313" key="9">
    <source>
        <dbReference type="EMBL" id="GGW42412.1"/>
    </source>
</evidence>
<comment type="caution">
    <text evidence="9">The sequence shown here is derived from an EMBL/GenBank/DDBJ whole genome shotgun (WGS) entry which is preliminary data.</text>
</comment>
<dbReference type="InterPro" id="IPR036264">
    <property type="entry name" value="Bact_exopeptidase_dim_dom"/>
</dbReference>
<protein>
    <submittedName>
        <fullName evidence="9">Acetylornithine deacetylase</fullName>
    </submittedName>
</protein>
<dbReference type="AlphaFoldDB" id="A0A918J106"/>
<dbReference type="SUPFAM" id="SSF55031">
    <property type="entry name" value="Bacterial exopeptidase dimerisation domain"/>
    <property type="match status" value="1"/>
</dbReference>
<evidence type="ECO:0000256" key="6">
    <source>
        <dbReference type="ARBA" id="ARBA00022833"/>
    </source>
</evidence>
<comment type="similarity">
    <text evidence="3">Belongs to the peptidase M20A family.</text>
</comment>
<evidence type="ECO:0000256" key="2">
    <source>
        <dbReference type="ARBA" id="ARBA00001947"/>
    </source>
</evidence>
<evidence type="ECO:0000256" key="4">
    <source>
        <dbReference type="ARBA" id="ARBA00022723"/>
    </source>
</evidence>
<dbReference type="InterPro" id="IPR050072">
    <property type="entry name" value="Peptidase_M20A"/>
</dbReference>
<sequence>MPLDPMRLRAAIAANFPAQLAWLSRLVAFDSTRGREAPCQDWIAAELAARGYAVDRFSISEVELDGLPGKSEVVDVDYTRAIQVVATHEVDTPAGKSLILQGHIDVVPPGAPELWDQPPFEARLADGWITGRGTGDMKGGVSAMVFALDALASLGLEPASRVHIKTVSEEECTGNGALATLARGYRADAALIPESMGHRILRAELGSVWFRLRILGRPDHVLAARGPGAHAILAAQDYMAALQGLADAMNIEAQKHRWFSQIPEPVKFNPGKIRGGDWLGSVPSWCEVDCRLSVLPGHALPDVRARVAATVAACAARLGTPPPALSWIGFQADGHVFQPGSAAEGVLAEVHEAVLGTSLEPHIMPATSDTRFYDLYYGIPALCYGGIARGMHAPDEGMNLHSLQQTTEVIARFILDWCGVRPRKPPESSHNH</sequence>
<keyword evidence="7" id="KW-0170">Cobalt</keyword>
<dbReference type="Gene3D" id="3.40.630.10">
    <property type="entry name" value="Zn peptidases"/>
    <property type="match status" value="1"/>
</dbReference>
<dbReference type="InterPro" id="IPR011650">
    <property type="entry name" value="Peptidase_M20_dimer"/>
</dbReference>
<gene>
    <name evidence="9" type="ORF">GCM10011452_33510</name>
</gene>
<dbReference type="InterPro" id="IPR002933">
    <property type="entry name" value="Peptidase_M20"/>
</dbReference>
<accession>A0A918J106</accession>
<comment type="cofactor">
    <cofactor evidence="2">
        <name>Zn(2+)</name>
        <dbReference type="ChEBI" id="CHEBI:29105"/>
    </cofactor>
</comment>
<keyword evidence="5" id="KW-0378">Hydrolase</keyword>
<evidence type="ECO:0000256" key="7">
    <source>
        <dbReference type="ARBA" id="ARBA00023285"/>
    </source>
</evidence>
<dbReference type="PANTHER" id="PTHR43808:SF25">
    <property type="entry name" value="PEPTIDASE M20 DIMERISATION DOMAIN-CONTAINING PROTEIN"/>
    <property type="match status" value="1"/>
</dbReference>
<dbReference type="RefSeq" id="WP_189635034.1">
    <property type="nucleotide sequence ID" value="NZ_BMYQ01000014.1"/>
</dbReference>
<dbReference type="InterPro" id="IPR010182">
    <property type="entry name" value="ArgE/DapE"/>
</dbReference>
<comment type="cofactor">
    <cofactor evidence="1">
        <name>Co(2+)</name>
        <dbReference type="ChEBI" id="CHEBI:48828"/>
    </cofactor>
</comment>
<dbReference type="GO" id="GO:0046872">
    <property type="term" value="F:metal ion binding"/>
    <property type="evidence" value="ECO:0007669"/>
    <property type="project" value="UniProtKB-KW"/>
</dbReference>
<evidence type="ECO:0000256" key="1">
    <source>
        <dbReference type="ARBA" id="ARBA00001941"/>
    </source>
</evidence>
<dbReference type="NCBIfam" id="TIGR01910">
    <property type="entry name" value="DapE-ArgE"/>
    <property type="match status" value="1"/>
</dbReference>
<dbReference type="GO" id="GO:0016787">
    <property type="term" value="F:hydrolase activity"/>
    <property type="evidence" value="ECO:0007669"/>
    <property type="project" value="UniProtKB-KW"/>
</dbReference>
<evidence type="ECO:0000256" key="3">
    <source>
        <dbReference type="ARBA" id="ARBA00006247"/>
    </source>
</evidence>
<keyword evidence="4" id="KW-0479">Metal-binding</keyword>